<sequence length="455" mass="49683">MARSSSPVKASLPKQRRLLRTRRSPKRTTALTLPGAEDFFAGAEHLQQQDDAAVAPAPGYTSASDGTLAVHAGEKLRKNGMADTDSIATPIVSGTTHWFKNSDDLIAFKEGRRHSFEYGRYGNPTVSVLEEKISALERAEATLVTSSGMNAIVATLLALVPPGGHVVTTTECYSEARAFIRERLSKMGIRSTFVDLNNIVTLKAVLDQDDVTLFYTDSPTNPHLKCIDIKLVAELCHQKGTLVCIDSTLASPINQKPLTLGADIVVHSATKYIAGHHDVIAGCISGSEALIKTIRAWHQDLGGAISPDAAYMIIRGLKTMALRVETQNHTSLRMARLLENHPKIEHVYYPGLKSSPWYHIAKSQMTGFGGVVSFEVASDLHGVMRFIDALEIPFIATSLGGCESLVQQPAVMSFWGKSDEEKAKNGIKDNLVRFSFGIEKFEDLRDDILQALEKI</sequence>
<comment type="catalytic activity">
    <reaction evidence="6">
        <text>O-phospho-L-homoserine + L-cysteine = L,L-cystathionine + phosphate</text>
        <dbReference type="Rhea" id="RHEA:80891"/>
        <dbReference type="ChEBI" id="CHEBI:35235"/>
        <dbReference type="ChEBI" id="CHEBI:43474"/>
        <dbReference type="ChEBI" id="CHEBI:57590"/>
        <dbReference type="ChEBI" id="CHEBI:58161"/>
        <dbReference type="EC" id="2.5.1.160"/>
    </reaction>
</comment>
<dbReference type="GO" id="GO:0030170">
    <property type="term" value="F:pyridoxal phosphate binding"/>
    <property type="evidence" value="ECO:0007669"/>
    <property type="project" value="InterPro"/>
</dbReference>
<dbReference type="PANTHER" id="PTHR43379:SF3">
    <property type="entry name" value="CYS_MET METABOLISM PLP-DEPENDENT ENZYME FAMILY PROTEIN"/>
    <property type="match status" value="1"/>
</dbReference>
<keyword evidence="12" id="KW-1185">Reference proteome</keyword>
<evidence type="ECO:0000256" key="7">
    <source>
        <dbReference type="ARBA" id="ARBA00093596"/>
    </source>
</evidence>
<evidence type="ECO:0000256" key="5">
    <source>
        <dbReference type="ARBA" id="ARBA00093222"/>
    </source>
</evidence>
<dbReference type="Pfam" id="PF01053">
    <property type="entry name" value="Cys_Met_Meta_PP"/>
    <property type="match status" value="1"/>
</dbReference>
<evidence type="ECO:0000313" key="12">
    <source>
        <dbReference type="Proteomes" id="UP001231189"/>
    </source>
</evidence>
<dbReference type="FunFam" id="3.40.640.10:FF:000046">
    <property type="entry name" value="Cystathionine gamma-lyase"/>
    <property type="match status" value="1"/>
</dbReference>
<evidence type="ECO:0000256" key="9">
    <source>
        <dbReference type="RuleBase" id="RU362118"/>
    </source>
</evidence>
<proteinExistence type="inferred from homology"/>
<organism evidence="11 12">
    <name type="scientific">Lolium multiflorum</name>
    <name type="common">Italian ryegrass</name>
    <name type="synonym">Lolium perenne subsp. multiflorum</name>
    <dbReference type="NCBI Taxonomy" id="4521"/>
    <lineage>
        <taxon>Eukaryota</taxon>
        <taxon>Viridiplantae</taxon>
        <taxon>Streptophyta</taxon>
        <taxon>Embryophyta</taxon>
        <taxon>Tracheophyta</taxon>
        <taxon>Spermatophyta</taxon>
        <taxon>Magnoliopsida</taxon>
        <taxon>Liliopsida</taxon>
        <taxon>Poales</taxon>
        <taxon>Poaceae</taxon>
        <taxon>BOP clade</taxon>
        <taxon>Pooideae</taxon>
        <taxon>Poodae</taxon>
        <taxon>Poeae</taxon>
        <taxon>Poeae Chloroplast Group 2 (Poeae type)</taxon>
        <taxon>Loliodinae</taxon>
        <taxon>Loliinae</taxon>
        <taxon>Lolium</taxon>
    </lineage>
</organism>
<dbReference type="PANTHER" id="PTHR43379">
    <property type="entry name" value="CYSTATHIONINE GAMMA-SYNTHASE"/>
    <property type="match status" value="1"/>
</dbReference>
<dbReference type="EMBL" id="JAUUTY010000002">
    <property type="protein sequence ID" value="KAK1684648.1"/>
    <property type="molecule type" value="Genomic_DNA"/>
</dbReference>
<dbReference type="InterPro" id="IPR015421">
    <property type="entry name" value="PyrdxlP-dep_Trfase_major"/>
</dbReference>
<evidence type="ECO:0000313" key="11">
    <source>
        <dbReference type="EMBL" id="KAK1684648.1"/>
    </source>
</evidence>
<dbReference type="EC" id="2.5.1.160" evidence="7"/>
<dbReference type="GO" id="GO:0003962">
    <property type="term" value="F:cystathionine gamma-synthase activity"/>
    <property type="evidence" value="ECO:0007669"/>
    <property type="project" value="InterPro"/>
</dbReference>
<dbReference type="SUPFAM" id="SSF53383">
    <property type="entry name" value="PLP-dependent transferases"/>
    <property type="match status" value="1"/>
</dbReference>
<dbReference type="GO" id="GO:0009507">
    <property type="term" value="C:chloroplast"/>
    <property type="evidence" value="ECO:0007669"/>
    <property type="project" value="TreeGrafter"/>
</dbReference>
<dbReference type="PROSITE" id="PS00868">
    <property type="entry name" value="CYS_MET_METAB_PP"/>
    <property type="match status" value="1"/>
</dbReference>
<keyword evidence="3 8" id="KW-0663">Pyridoxal phosphate</keyword>
<dbReference type="CDD" id="cd00614">
    <property type="entry name" value="CGS_like"/>
    <property type="match status" value="1"/>
</dbReference>
<comment type="catalytic activity">
    <reaction evidence="5">
        <text>O-succinyl-L-homoserine + L-cysteine = L,L-cystathionine + succinate + H(+)</text>
        <dbReference type="Rhea" id="RHEA:20397"/>
        <dbReference type="ChEBI" id="CHEBI:15378"/>
        <dbReference type="ChEBI" id="CHEBI:30031"/>
        <dbReference type="ChEBI" id="CHEBI:35235"/>
        <dbReference type="ChEBI" id="CHEBI:57661"/>
        <dbReference type="ChEBI" id="CHEBI:58161"/>
    </reaction>
</comment>
<protein>
    <recommendedName>
        <fullName evidence="7">plant cystathionine gamma-synthase</fullName>
        <ecNumber evidence="7">2.5.1.160</ecNumber>
    </recommendedName>
</protein>
<accession>A0AAD8X046</accession>
<dbReference type="InterPro" id="IPR044639">
    <property type="entry name" value="CGS1/2"/>
</dbReference>
<comment type="caution">
    <text evidence="11">The sequence shown here is derived from an EMBL/GenBank/DDBJ whole genome shotgun (WGS) entry which is preliminary data.</text>
</comment>
<evidence type="ECO:0000256" key="8">
    <source>
        <dbReference type="PIRSR" id="PIRSR001434-2"/>
    </source>
</evidence>
<dbReference type="AlphaFoldDB" id="A0AAD8X046"/>
<dbReference type="PIRSF" id="PIRSF001434">
    <property type="entry name" value="CGS"/>
    <property type="match status" value="1"/>
</dbReference>
<dbReference type="InterPro" id="IPR015424">
    <property type="entry name" value="PyrdxlP-dep_Trfase"/>
</dbReference>
<comment type="cofactor">
    <cofactor evidence="1 9">
        <name>pyridoxal 5'-phosphate</name>
        <dbReference type="ChEBI" id="CHEBI:597326"/>
    </cofactor>
</comment>
<reference evidence="11" key="1">
    <citation type="submission" date="2023-07" db="EMBL/GenBank/DDBJ databases">
        <title>A chromosome-level genome assembly of Lolium multiflorum.</title>
        <authorList>
            <person name="Chen Y."/>
            <person name="Copetti D."/>
            <person name="Kolliker R."/>
            <person name="Studer B."/>
        </authorList>
    </citation>
    <scope>NUCLEOTIDE SEQUENCE</scope>
    <source>
        <strain evidence="11">02402/16</strain>
        <tissue evidence="11">Leaf</tissue>
    </source>
</reference>
<dbReference type="Gene3D" id="3.40.640.10">
    <property type="entry name" value="Type I PLP-dependent aspartate aminotransferase-like (Major domain)"/>
    <property type="match status" value="1"/>
</dbReference>
<evidence type="ECO:0000256" key="3">
    <source>
        <dbReference type="ARBA" id="ARBA00022898"/>
    </source>
</evidence>
<evidence type="ECO:0000256" key="1">
    <source>
        <dbReference type="ARBA" id="ARBA00001933"/>
    </source>
</evidence>
<dbReference type="FunFam" id="3.90.1150.10:FF:000033">
    <property type="entry name" value="Cystathionine gamma-synthase"/>
    <property type="match status" value="1"/>
</dbReference>
<feature type="modified residue" description="N6-(pyridoxal phosphate)lysine" evidence="8">
    <location>
        <position position="271"/>
    </location>
</feature>
<dbReference type="InterPro" id="IPR054542">
    <property type="entry name" value="Cys_met_metab_PP"/>
</dbReference>
<dbReference type="Gene3D" id="3.90.1150.10">
    <property type="entry name" value="Aspartate Aminotransferase, domain 1"/>
    <property type="match status" value="1"/>
</dbReference>
<dbReference type="GO" id="GO:0009086">
    <property type="term" value="P:methionine biosynthetic process"/>
    <property type="evidence" value="ECO:0007669"/>
    <property type="project" value="InterPro"/>
</dbReference>
<evidence type="ECO:0000256" key="6">
    <source>
        <dbReference type="ARBA" id="ARBA00093261"/>
    </source>
</evidence>
<name>A0AAD8X046_LOLMU</name>
<dbReference type="InterPro" id="IPR000277">
    <property type="entry name" value="Cys/Met-Metab_PyrdxlP-dep_enz"/>
</dbReference>
<comment type="similarity">
    <text evidence="2 9">Belongs to the trans-sulfuration enzymes family.</text>
</comment>
<feature type="compositionally biased region" description="Basic residues" evidence="10">
    <location>
        <begin position="14"/>
        <end position="26"/>
    </location>
</feature>
<feature type="region of interest" description="Disordered" evidence="10">
    <location>
        <begin position="1"/>
        <end position="33"/>
    </location>
</feature>
<evidence type="ECO:0000256" key="10">
    <source>
        <dbReference type="SAM" id="MobiDB-lite"/>
    </source>
</evidence>
<gene>
    <name evidence="11" type="ORF">QYE76_045496</name>
</gene>
<dbReference type="InterPro" id="IPR015422">
    <property type="entry name" value="PyrdxlP-dep_Trfase_small"/>
</dbReference>
<evidence type="ECO:0000256" key="4">
    <source>
        <dbReference type="ARBA" id="ARBA00060510"/>
    </source>
</evidence>
<evidence type="ECO:0000256" key="2">
    <source>
        <dbReference type="ARBA" id="ARBA00009077"/>
    </source>
</evidence>
<dbReference type="GO" id="GO:0019346">
    <property type="term" value="P:transsulfuration"/>
    <property type="evidence" value="ECO:0007669"/>
    <property type="project" value="InterPro"/>
</dbReference>
<dbReference type="Proteomes" id="UP001231189">
    <property type="component" value="Unassembled WGS sequence"/>
</dbReference>
<comment type="pathway">
    <text evidence="4">Amino-acid biosynthesis; L-methionine biosynthesis via de novo pathway; L-cystathionine from O-succinyl-L-homoserine: step 1/1.</text>
</comment>